<evidence type="ECO:0000256" key="2">
    <source>
        <dbReference type="ARBA" id="ARBA00035294"/>
    </source>
</evidence>
<keyword evidence="3 4" id="KW-0689">Ribosomal protein</keyword>
<dbReference type="Proteomes" id="UP001144471">
    <property type="component" value="Unassembled WGS sequence"/>
</dbReference>
<keyword evidence="3" id="KW-0699">rRNA-binding</keyword>
<protein>
    <recommendedName>
        <fullName evidence="2 3">Small ribosomal subunit protein bS6</fullName>
    </recommendedName>
</protein>
<dbReference type="GO" id="GO:1990904">
    <property type="term" value="C:ribonucleoprotein complex"/>
    <property type="evidence" value="ECO:0007669"/>
    <property type="project" value="UniProtKB-KW"/>
</dbReference>
<evidence type="ECO:0000313" key="5">
    <source>
        <dbReference type="Proteomes" id="UP001144471"/>
    </source>
</evidence>
<comment type="function">
    <text evidence="3">Binds together with bS18 to 16S ribosomal RNA.</text>
</comment>
<name>A0A9W6GG67_9FUSO</name>
<comment type="caution">
    <text evidence="4">The sequence shown here is derived from an EMBL/GenBank/DDBJ whole genome shotgun (WGS) entry which is preliminary data.</text>
</comment>
<proteinExistence type="inferred from homology"/>
<dbReference type="EMBL" id="BSDY01000001">
    <property type="protein sequence ID" value="GLI54669.1"/>
    <property type="molecule type" value="Genomic_DNA"/>
</dbReference>
<dbReference type="GO" id="GO:0005737">
    <property type="term" value="C:cytoplasm"/>
    <property type="evidence" value="ECO:0007669"/>
    <property type="project" value="UniProtKB-ARBA"/>
</dbReference>
<sequence>MRNYEMMFIINPTVMADGRDALVAKVEETLTKAGATELKTEKWGERKLAYPIEKKTSGFYVLTSFTIDGTNLTEVERKLNITEGLMRYIVVKQK</sequence>
<dbReference type="CDD" id="cd00473">
    <property type="entry name" value="bS6"/>
    <property type="match status" value="1"/>
</dbReference>
<keyword evidence="3" id="KW-0687">Ribonucleoprotein</keyword>
<dbReference type="GO" id="GO:0003735">
    <property type="term" value="F:structural constituent of ribosome"/>
    <property type="evidence" value="ECO:0007669"/>
    <property type="project" value="InterPro"/>
</dbReference>
<dbReference type="PANTHER" id="PTHR21011">
    <property type="entry name" value="MITOCHONDRIAL 28S RIBOSOMAL PROTEIN S6"/>
    <property type="match status" value="1"/>
</dbReference>
<comment type="similarity">
    <text evidence="1 3">Belongs to the bacterial ribosomal protein bS6 family.</text>
</comment>
<dbReference type="Pfam" id="PF01250">
    <property type="entry name" value="Ribosomal_S6"/>
    <property type="match status" value="1"/>
</dbReference>
<dbReference type="InterPro" id="IPR014717">
    <property type="entry name" value="Transl_elong_EF1B/ribsomal_bS6"/>
</dbReference>
<dbReference type="InterPro" id="IPR035980">
    <property type="entry name" value="Ribosomal_bS6_sf"/>
</dbReference>
<dbReference type="GO" id="GO:0070181">
    <property type="term" value="F:small ribosomal subunit rRNA binding"/>
    <property type="evidence" value="ECO:0007669"/>
    <property type="project" value="TreeGrafter"/>
</dbReference>
<dbReference type="AlphaFoldDB" id="A0A9W6GG67"/>
<keyword evidence="5" id="KW-1185">Reference proteome</keyword>
<evidence type="ECO:0000313" key="4">
    <source>
        <dbReference type="EMBL" id="GLI54669.1"/>
    </source>
</evidence>
<dbReference type="HAMAP" id="MF_00360">
    <property type="entry name" value="Ribosomal_bS6"/>
    <property type="match status" value="1"/>
</dbReference>
<reference evidence="4" key="1">
    <citation type="submission" date="2022-12" db="EMBL/GenBank/DDBJ databases">
        <title>Reference genome sequencing for broad-spectrum identification of bacterial and archaeal isolates by mass spectrometry.</title>
        <authorList>
            <person name="Sekiguchi Y."/>
            <person name="Tourlousse D.M."/>
        </authorList>
    </citation>
    <scope>NUCLEOTIDE SEQUENCE</scope>
    <source>
        <strain evidence="4">10succ1</strain>
    </source>
</reference>
<accession>A0A9W6GG67</accession>
<dbReference type="RefSeq" id="WP_281832524.1">
    <property type="nucleotide sequence ID" value="NZ_BSDY01000001.1"/>
</dbReference>
<dbReference type="GO" id="GO:0005840">
    <property type="term" value="C:ribosome"/>
    <property type="evidence" value="ECO:0007669"/>
    <property type="project" value="UniProtKB-KW"/>
</dbReference>
<dbReference type="SUPFAM" id="SSF54995">
    <property type="entry name" value="Ribosomal protein S6"/>
    <property type="match status" value="1"/>
</dbReference>
<organism evidence="4 5">
    <name type="scientific">Propionigenium maris DSM 9537</name>
    <dbReference type="NCBI Taxonomy" id="1123000"/>
    <lineage>
        <taxon>Bacteria</taxon>
        <taxon>Fusobacteriati</taxon>
        <taxon>Fusobacteriota</taxon>
        <taxon>Fusobacteriia</taxon>
        <taxon>Fusobacteriales</taxon>
        <taxon>Fusobacteriaceae</taxon>
        <taxon>Propionigenium</taxon>
    </lineage>
</organism>
<keyword evidence="3" id="KW-0694">RNA-binding</keyword>
<dbReference type="InterPro" id="IPR020814">
    <property type="entry name" value="Ribosomal_S6_plastid/chlpt"/>
</dbReference>
<evidence type="ECO:0000256" key="3">
    <source>
        <dbReference type="HAMAP-Rule" id="MF_00360"/>
    </source>
</evidence>
<gene>
    <name evidence="3 4" type="primary">rpsF</name>
    <name evidence="4" type="ORF">PM10SUCC1_01840</name>
</gene>
<evidence type="ECO:0000256" key="1">
    <source>
        <dbReference type="ARBA" id="ARBA00009512"/>
    </source>
</evidence>
<dbReference type="Gene3D" id="3.30.70.60">
    <property type="match status" value="1"/>
</dbReference>
<dbReference type="NCBIfam" id="TIGR00166">
    <property type="entry name" value="S6"/>
    <property type="match status" value="1"/>
</dbReference>
<dbReference type="PANTHER" id="PTHR21011:SF1">
    <property type="entry name" value="SMALL RIBOSOMAL SUBUNIT PROTEIN BS6M"/>
    <property type="match status" value="1"/>
</dbReference>
<dbReference type="InterPro" id="IPR000529">
    <property type="entry name" value="Ribosomal_bS6"/>
</dbReference>
<dbReference type="GO" id="GO:0006412">
    <property type="term" value="P:translation"/>
    <property type="evidence" value="ECO:0007669"/>
    <property type="project" value="UniProtKB-UniRule"/>
</dbReference>